<dbReference type="AlphaFoldDB" id="A0A173U7K4"/>
<evidence type="ECO:0000313" key="2">
    <source>
        <dbReference type="Proteomes" id="UP000095598"/>
    </source>
</evidence>
<gene>
    <name evidence="1" type="ORF">ERS852425_02671</name>
</gene>
<proteinExistence type="predicted"/>
<dbReference type="EMBL" id="CYXT01000023">
    <property type="protein sequence ID" value="CUN10844.1"/>
    <property type="molecule type" value="Genomic_DNA"/>
</dbReference>
<reference evidence="1 2" key="1">
    <citation type="submission" date="2015-09" db="EMBL/GenBank/DDBJ databases">
        <authorList>
            <consortium name="Pathogen Informatics"/>
        </authorList>
    </citation>
    <scope>NUCLEOTIDE SEQUENCE [LARGE SCALE GENOMIC DNA]</scope>
    <source>
        <strain evidence="1 2">2789STDY5608868</strain>
    </source>
</reference>
<name>A0A173U7K4_ANAHA</name>
<evidence type="ECO:0000313" key="1">
    <source>
        <dbReference type="EMBL" id="CUN10844.1"/>
    </source>
</evidence>
<dbReference type="Proteomes" id="UP000095598">
    <property type="component" value="Unassembled WGS sequence"/>
</dbReference>
<organism evidence="1 2">
    <name type="scientific">Anaerostipes hadrus</name>
    <dbReference type="NCBI Taxonomy" id="649756"/>
    <lineage>
        <taxon>Bacteria</taxon>
        <taxon>Bacillati</taxon>
        <taxon>Bacillota</taxon>
        <taxon>Clostridia</taxon>
        <taxon>Lachnospirales</taxon>
        <taxon>Lachnospiraceae</taxon>
        <taxon>Anaerostipes</taxon>
    </lineage>
</organism>
<dbReference type="RefSeq" id="WP_044925191.1">
    <property type="nucleotide sequence ID" value="NZ_CYXT01000023.1"/>
</dbReference>
<accession>A0A173U7K4</accession>
<sequence>MKHIKKILIPAAIVGGITIVIAKLCKKDSADHIDLTLNDDDIDEVEKEMAKEMEKNIEVMPEISEEDETEIWDFGDL</sequence>
<protein>
    <submittedName>
        <fullName evidence="1">Uncharacterized protein</fullName>
    </submittedName>
</protein>